<dbReference type="EMBL" id="LAZR01048764">
    <property type="protein sequence ID" value="KKK91191.1"/>
    <property type="molecule type" value="Genomic_DNA"/>
</dbReference>
<reference evidence="2" key="1">
    <citation type="journal article" date="2015" name="Nature">
        <title>Complex archaea that bridge the gap between prokaryotes and eukaryotes.</title>
        <authorList>
            <person name="Spang A."/>
            <person name="Saw J.H."/>
            <person name="Jorgensen S.L."/>
            <person name="Zaremba-Niedzwiedzka K."/>
            <person name="Martijn J."/>
            <person name="Lind A.E."/>
            <person name="van Eijk R."/>
            <person name="Schleper C."/>
            <person name="Guy L."/>
            <person name="Ettema T.J."/>
        </authorList>
    </citation>
    <scope>NUCLEOTIDE SEQUENCE</scope>
</reference>
<dbReference type="Gene3D" id="3.40.630.10">
    <property type="entry name" value="Zn peptidases"/>
    <property type="match status" value="1"/>
</dbReference>
<organism evidence="2">
    <name type="scientific">marine sediment metagenome</name>
    <dbReference type="NCBI Taxonomy" id="412755"/>
    <lineage>
        <taxon>unclassified sequences</taxon>
        <taxon>metagenomes</taxon>
        <taxon>ecological metagenomes</taxon>
    </lineage>
</organism>
<dbReference type="SUPFAM" id="SSF53187">
    <property type="entry name" value="Zn-dependent exopeptidases"/>
    <property type="match status" value="1"/>
</dbReference>
<dbReference type="GO" id="GO:0006508">
    <property type="term" value="P:proteolysis"/>
    <property type="evidence" value="ECO:0007669"/>
    <property type="project" value="InterPro"/>
</dbReference>
<name>A0A0F9C3D1_9ZZZZ</name>
<feature type="domain" description="Peptidase M14" evidence="1">
    <location>
        <begin position="38"/>
        <end position="194"/>
    </location>
</feature>
<protein>
    <recommendedName>
        <fullName evidence="1">Peptidase M14 domain-containing protein</fullName>
    </recommendedName>
</protein>
<dbReference type="AlphaFoldDB" id="A0A0F9C3D1"/>
<proteinExistence type="predicted"/>
<sequence>MTELNMEKEMKMTFNKILDKIPDYKEFMTVAELDKSSRKLAEKYESVKLINAGKSISGRPILCLKIGKGKKNALLFALPHPNEPIGSLTVEFLSQYLAENPDVTAELGYTWYLIKAVDPDGTVLNEGWFKGKFDPLKYARNYYRPPMQEQIEWTFPIKYKKLNFSNPPPETLTLMKLIDEIKPSFMFSLHNAGFCGVYWYITHDIKKIYPDLVDLVKKVNLPIHRGEPEVPYLKELHPAIYHMFGISEMYDFYEDNGLKDPQTLIECGTSSDDYLLRVTGGKGLTLVCEMPYFYDKALDNDSLSKYNRRDKMLEMFDFLKEIYEFAKLKFNSIKEYC</sequence>
<dbReference type="GO" id="GO:0004181">
    <property type="term" value="F:metallocarboxypeptidase activity"/>
    <property type="evidence" value="ECO:0007669"/>
    <property type="project" value="InterPro"/>
</dbReference>
<feature type="non-terminal residue" evidence="2">
    <location>
        <position position="337"/>
    </location>
</feature>
<comment type="caution">
    <text evidence="2">The sequence shown here is derived from an EMBL/GenBank/DDBJ whole genome shotgun (WGS) entry which is preliminary data.</text>
</comment>
<evidence type="ECO:0000259" key="1">
    <source>
        <dbReference type="Pfam" id="PF00246"/>
    </source>
</evidence>
<dbReference type="Pfam" id="PF00246">
    <property type="entry name" value="Peptidase_M14"/>
    <property type="match status" value="1"/>
</dbReference>
<accession>A0A0F9C3D1</accession>
<gene>
    <name evidence="2" type="ORF">LCGC14_2715440</name>
</gene>
<evidence type="ECO:0000313" key="2">
    <source>
        <dbReference type="EMBL" id="KKK91191.1"/>
    </source>
</evidence>
<dbReference type="GO" id="GO:0008270">
    <property type="term" value="F:zinc ion binding"/>
    <property type="evidence" value="ECO:0007669"/>
    <property type="project" value="InterPro"/>
</dbReference>
<dbReference type="InterPro" id="IPR000834">
    <property type="entry name" value="Peptidase_M14"/>
</dbReference>